<dbReference type="InterPro" id="IPR001841">
    <property type="entry name" value="Znf_RING"/>
</dbReference>
<dbReference type="SMART" id="SM00184">
    <property type="entry name" value="RING"/>
    <property type="match status" value="1"/>
</dbReference>
<dbReference type="InterPro" id="IPR036322">
    <property type="entry name" value="WD40_repeat_dom_sf"/>
</dbReference>
<proteinExistence type="predicted"/>
<dbReference type="OrthoDB" id="19493at2759"/>
<dbReference type="Gene3D" id="2.130.10.10">
    <property type="entry name" value="YVTN repeat-like/Quinoprotein amine dehydrogenase"/>
    <property type="match status" value="1"/>
</dbReference>
<evidence type="ECO:0000256" key="1">
    <source>
        <dbReference type="SAM" id="MobiDB-lite"/>
    </source>
</evidence>
<feature type="domain" description="RING-type" evidence="2">
    <location>
        <begin position="1350"/>
        <end position="1390"/>
    </location>
</feature>
<dbReference type="STRING" id="74557.A0A1V9Z609"/>
<evidence type="ECO:0000259" key="2">
    <source>
        <dbReference type="SMART" id="SM00184"/>
    </source>
</evidence>
<gene>
    <name evidence="3" type="ORF">THRCLA_08454</name>
</gene>
<feature type="region of interest" description="Disordered" evidence="1">
    <location>
        <begin position="698"/>
        <end position="718"/>
    </location>
</feature>
<dbReference type="SUPFAM" id="SSF50978">
    <property type="entry name" value="WD40 repeat-like"/>
    <property type="match status" value="1"/>
</dbReference>
<dbReference type="SUPFAM" id="SSF57850">
    <property type="entry name" value="RING/U-box"/>
    <property type="match status" value="1"/>
</dbReference>
<dbReference type="Proteomes" id="UP000243217">
    <property type="component" value="Unassembled WGS sequence"/>
</dbReference>
<name>A0A1V9Z609_9STRA</name>
<dbReference type="PANTHER" id="PTHR23287:SF16">
    <property type="entry name" value="TECTONIN BETA-PROPELLER REPEAT-CONTAINING PROTEIN 2"/>
    <property type="match status" value="1"/>
</dbReference>
<protein>
    <recommendedName>
        <fullName evidence="2">RING-type domain-containing protein</fullName>
    </recommendedName>
</protein>
<evidence type="ECO:0000313" key="4">
    <source>
        <dbReference type="Proteomes" id="UP000243217"/>
    </source>
</evidence>
<dbReference type="EMBL" id="JNBS01002257">
    <property type="protein sequence ID" value="OQR93381.1"/>
    <property type="molecule type" value="Genomic_DNA"/>
</dbReference>
<evidence type="ECO:0000313" key="3">
    <source>
        <dbReference type="EMBL" id="OQR93381.1"/>
    </source>
</evidence>
<accession>A0A1V9Z609</accession>
<organism evidence="3 4">
    <name type="scientific">Thraustotheca clavata</name>
    <dbReference type="NCBI Taxonomy" id="74557"/>
    <lineage>
        <taxon>Eukaryota</taxon>
        <taxon>Sar</taxon>
        <taxon>Stramenopiles</taxon>
        <taxon>Oomycota</taxon>
        <taxon>Saprolegniomycetes</taxon>
        <taxon>Saprolegniales</taxon>
        <taxon>Achlyaceae</taxon>
        <taxon>Thraustotheca</taxon>
    </lineage>
</organism>
<reference evidence="3 4" key="1">
    <citation type="journal article" date="2014" name="Genome Biol. Evol.">
        <title>The secreted proteins of Achlya hypogyna and Thraustotheca clavata identify the ancestral oomycete secretome and reveal gene acquisitions by horizontal gene transfer.</title>
        <authorList>
            <person name="Misner I."/>
            <person name="Blouin N."/>
            <person name="Leonard G."/>
            <person name="Richards T.A."/>
            <person name="Lane C.E."/>
        </authorList>
    </citation>
    <scope>NUCLEOTIDE SEQUENCE [LARGE SCALE GENOMIC DNA]</scope>
    <source>
        <strain evidence="3 4">ATCC 34112</strain>
    </source>
</reference>
<dbReference type="InterPro" id="IPR015943">
    <property type="entry name" value="WD40/YVTN_repeat-like_dom_sf"/>
</dbReference>
<dbReference type="PANTHER" id="PTHR23287">
    <property type="entry name" value="RUBY-EYE2-LIKE PROTEIN"/>
    <property type="match status" value="1"/>
</dbReference>
<keyword evidence="4" id="KW-1185">Reference proteome</keyword>
<comment type="caution">
    <text evidence="3">The sequence shown here is derived from an EMBL/GenBank/DDBJ whole genome shotgun (WGS) entry which is preliminary data.</text>
</comment>
<sequence>MADDGDESVAPTRPRMKPILLYEELVLGGVTMTGVKYSCLDVCARFLACGASNGSVYIFARSQKKLASNNVHFRLLKMIAPPSDRHPVACLSFCPAQRFLVVGTSKGAVYAISLQDPARIGEKIEFSHSLHQGFSVTSFLWDKDGFRVFSACSGGTVAQTSIRAGMSVLFGSTTTEFLLKEDTSIVQLDLIKSDNPPRDCLLVSSQTRVLLLNLMATDSNGVIQIGSKLRQGNFGACFFLDQEENEYKVFSTRPGRRVWVGDALSGTVSSTLKFSLNKPPEPFFQGPNLTPREPISIKSMNLSKVHLFKYIHESMDFTPDVPQLLSWSPGTSALFFVDPIGVDMVEWHIDLGEIHDLKVLEASVFAVLHGDPCRVAIVRACAAVEFLELAVSNDLAQSIDLVVKYNIYDLALLLNLQCKWAEHIKSNPDDAPKVPEATLKALEEIIDVAATLIEEQTKSVLPTEADIAPPHIIFKPRKELPAITSPKNEAIETQLQLKMPRDTSYGQLNDASKTVYLGDATGSSRLTRIVDIHDLAVNDKVIDEAWRASHLPPPSEAFNYTPPTLFGETLEALDFESHITNATSSLVSLLPDLSFMKRDSTTDFVDEESFPPFEDTPIKIRDSNDSSLALRITMAVDKTAQHDASLIVPEAIALTEPEACIDLYSDTEVVLEAISLDLWASQMQLHSGMKKYKELSTFETTPPAQPPTPPNDDSITLPLIPTPDRLISRLRSLSETKRQLIERTVQKQMGVYPSAQVDWKWNVGGSMQVTPEITPYFIRPLKEVEDDFAQIIQESERHQKLMLWPTAELTRSAASLLNHYIHHGNYTRMKEIVSQWLNTFDPTIDVALIEKRKAIEQIKRSKMSNPAPLEEELPLTRNDWRLVRALVTFYFVLHTDVSIQIQQIDEAARAWEWSTFRDLGITLHISETPATSVSLDLNMFTAKYGMYLNLDLAAQVCSALHHAPALEAVLNLAIKTESLVESCDELLMLIAEGKPFELENYNSLCLGLHVLNVLLKKAPSKSISWCVRMYPCVTPWNVQCTLFGSQFSFEIETSSGLYATYYKYLVALLLDDSAQQLGVGRDAELLQHCLAMCFMNDSVDDKILLQVLKDPDTFEYNRGDVWELCMQHSHWKGVFQLVLNSLAASDKRSQGLTELRTLIYTLLQSKQFNRLEIVSDLIYQLVKLPDHSPLLHCVLEEIEISLQSSNPSKYNEYVKLLHTLFDATGIHSGLLLLESYQKLVSVMPLKLYQALVDAQRIHQEQLQQVCQLLEGIDTYVWSCSRRHHMGFPPQIEALFRIECGFYDTWDKNHSNIHYKWNDQVSDVIAPSLTRSFESRNSDWGGEIQLHDWNCSVCNLPLVYIQGEKNIDAILLSCGHAYHDLCLPDRCCPICVEENFGFYLDDE</sequence>